<dbReference type="PANTHER" id="PTHR12585:SF70">
    <property type="entry name" value="RAD21_REC8 N TERMINAL DOMAIN PROTEIN (AFU_ORTHOLOGUE AFUA_6G02900)"/>
    <property type="match status" value="1"/>
</dbReference>
<dbReference type="SUPFAM" id="SSF46785">
    <property type="entry name" value="Winged helix' DNA-binding domain"/>
    <property type="match status" value="1"/>
</dbReference>
<dbReference type="CDD" id="cd21789">
    <property type="entry name" value="Rad21_Rec8_M_SpRec8p-like"/>
    <property type="match status" value="1"/>
</dbReference>
<feature type="compositionally biased region" description="Basic and acidic residues" evidence="4">
    <location>
        <begin position="456"/>
        <end position="465"/>
    </location>
</feature>
<evidence type="ECO:0000256" key="4">
    <source>
        <dbReference type="SAM" id="MobiDB-lite"/>
    </source>
</evidence>
<dbReference type="GO" id="GO:0005634">
    <property type="term" value="C:nucleus"/>
    <property type="evidence" value="ECO:0007669"/>
    <property type="project" value="UniProtKB-SubCell"/>
</dbReference>
<dbReference type="InterPro" id="IPR039781">
    <property type="entry name" value="Rad21/Rec8-like"/>
</dbReference>
<feature type="compositionally biased region" description="Low complexity" evidence="4">
    <location>
        <begin position="149"/>
        <end position="163"/>
    </location>
</feature>
<evidence type="ECO:0000256" key="1">
    <source>
        <dbReference type="ARBA" id="ARBA00004123"/>
    </source>
</evidence>
<comment type="similarity">
    <text evidence="2">Belongs to the rad21 family.</text>
</comment>
<dbReference type="GO" id="GO:0003682">
    <property type="term" value="F:chromatin binding"/>
    <property type="evidence" value="ECO:0007669"/>
    <property type="project" value="TreeGrafter"/>
</dbReference>
<comment type="subcellular location">
    <subcellularLocation>
        <location evidence="1">Nucleus</location>
    </subcellularLocation>
</comment>
<feature type="region of interest" description="Disordered" evidence="4">
    <location>
        <begin position="542"/>
        <end position="571"/>
    </location>
</feature>
<feature type="region of interest" description="Disordered" evidence="4">
    <location>
        <begin position="305"/>
        <end position="348"/>
    </location>
</feature>
<evidence type="ECO:0000256" key="2">
    <source>
        <dbReference type="ARBA" id="ARBA00009870"/>
    </source>
</evidence>
<evidence type="ECO:0000313" key="7">
    <source>
        <dbReference type="EMBL" id="KAA6413891.1"/>
    </source>
</evidence>
<comment type="caution">
    <text evidence="7">The sequence shown here is derived from an EMBL/GenBank/DDBJ whole genome shotgun (WGS) entry which is preliminary data.</text>
</comment>
<feature type="domain" description="Rad21/Rec8-like protein N-terminal" evidence="6">
    <location>
        <begin position="1"/>
        <end position="111"/>
    </location>
</feature>
<evidence type="ECO:0000259" key="5">
    <source>
        <dbReference type="Pfam" id="PF04824"/>
    </source>
</evidence>
<sequence length="724" mass="76735">MFYSHEVLTSRKYGVATVWLVATLGSKSTLKKVNRKAILDVNVPKACETILAPEAPMALRLQSNLLYGVSRVYSQQCGYVLIDAQSAQNNMKALLKVIRTAELDPDAGKARPDQLILQDDPAFLPDFVFPGSDIDLSALDVSTDESSRRSSMLSSHSQQSSRSSNKDGDQSLQGLIIPTSDTGGAGDIGGFALPGDDGGSAQRGSRIGALLEEEEGGIFPDVDFAFDEEGNVIEYGAEQRLHRAVPAGTSGTRLRSDSAASARVRREHEEGFQAGQLELGRPMDLDLAAELPRYGEDFNLLPEAEPFPEMGSRAAPEPGFLKSSSSVVPEGEPSSESAEAPQRHRPKATKVLTMDVTQELRNADLAQWNSEYLENMLVAARVKQQHKLPSQSKKSASFWVVGNGIGGVGSGLGTTKMQSPLDMFAGDKLMEALTGVEGTAAGKKRMRSSEDDGSSNEERRVKAREAGYAQVGRGEGLTPDDNNALPRVGDDNDVEIGRDAPRALEDFSSQMPWNVSASIHGSRHGSLPRGRGYASSLGGFPTSAGGPSSAPPVAGIPGSHDRRGSRITSASPLVGRGLGRLSSLELPTYESNDDLLGARVSSSDQGGDGFQLHGPVAGADTQTADQSQLMKAALDQESFNFLEFVKADVVRKAAAAGGEDEGLSDDATARNTVSFGELLPPTEHTKVVAAQALLHVLSLASKNLITVQQPEPYGPILMGLVAGA</sequence>
<dbReference type="InterPro" id="IPR036390">
    <property type="entry name" value="WH_DNA-bd_sf"/>
</dbReference>
<protein>
    <submittedName>
        <fullName evidence="7">Rad21 Rec8 N terminal domain-containing</fullName>
    </submittedName>
</protein>
<feature type="region of interest" description="Disordered" evidence="4">
    <location>
        <begin position="146"/>
        <end position="203"/>
    </location>
</feature>
<evidence type="ECO:0000256" key="3">
    <source>
        <dbReference type="ARBA" id="ARBA00023242"/>
    </source>
</evidence>
<name>A0A5M8PWW0_9LECA</name>
<dbReference type="PANTHER" id="PTHR12585">
    <property type="entry name" value="SCC1 / RAD21 FAMILY MEMBER"/>
    <property type="match status" value="1"/>
</dbReference>
<feature type="domain" description="Rad21/Rec8-like protein C-terminal eukaryotic" evidence="5">
    <location>
        <begin position="678"/>
        <end position="718"/>
    </location>
</feature>
<dbReference type="Pfam" id="PF04825">
    <property type="entry name" value="Rad21_Rec8_N"/>
    <property type="match status" value="1"/>
</dbReference>
<evidence type="ECO:0000313" key="8">
    <source>
        <dbReference type="Proteomes" id="UP000324767"/>
    </source>
</evidence>
<dbReference type="AlphaFoldDB" id="A0A5M8PWW0"/>
<proteinExistence type="inferred from homology"/>
<dbReference type="GO" id="GO:0007064">
    <property type="term" value="P:mitotic sister chromatid cohesion"/>
    <property type="evidence" value="ECO:0007669"/>
    <property type="project" value="TreeGrafter"/>
</dbReference>
<gene>
    <name evidence="7" type="ORF">FRX48_02253</name>
</gene>
<dbReference type="OrthoDB" id="5427633at2759"/>
<feature type="region of interest" description="Disordered" evidence="4">
    <location>
        <begin position="437"/>
        <end position="495"/>
    </location>
</feature>
<dbReference type="InterPro" id="IPR006910">
    <property type="entry name" value="Rad21_Rec8_N"/>
</dbReference>
<organism evidence="7 8">
    <name type="scientific">Lasallia pustulata</name>
    <dbReference type="NCBI Taxonomy" id="136370"/>
    <lineage>
        <taxon>Eukaryota</taxon>
        <taxon>Fungi</taxon>
        <taxon>Dikarya</taxon>
        <taxon>Ascomycota</taxon>
        <taxon>Pezizomycotina</taxon>
        <taxon>Lecanoromycetes</taxon>
        <taxon>OSLEUM clade</taxon>
        <taxon>Umbilicariomycetidae</taxon>
        <taxon>Umbilicariales</taxon>
        <taxon>Umbilicariaceae</taxon>
        <taxon>Lasallia</taxon>
    </lineage>
</organism>
<dbReference type="Pfam" id="PF04824">
    <property type="entry name" value="Rad21_Rec8"/>
    <property type="match status" value="1"/>
</dbReference>
<evidence type="ECO:0000259" key="6">
    <source>
        <dbReference type="Pfam" id="PF04825"/>
    </source>
</evidence>
<dbReference type="EMBL" id="VXIT01000003">
    <property type="protein sequence ID" value="KAA6413891.1"/>
    <property type="molecule type" value="Genomic_DNA"/>
</dbReference>
<dbReference type="Proteomes" id="UP000324767">
    <property type="component" value="Unassembled WGS sequence"/>
</dbReference>
<keyword evidence="3" id="KW-0539">Nucleus</keyword>
<feature type="compositionally biased region" description="Low complexity" evidence="4">
    <location>
        <begin position="542"/>
        <end position="558"/>
    </location>
</feature>
<dbReference type="GO" id="GO:0030892">
    <property type="term" value="C:mitotic cohesin complex"/>
    <property type="evidence" value="ECO:0007669"/>
    <property type="project" value="TreeGrafter"/>
</dbReference>
<reference evidence="7 8" key="1">
    <citation type="submission" date="2019-09" db="EMBL/GenBank/DDBJ databases">
        <title>The hologenome of the rock-dwelling lichen Lasallia pustulata.</title>
        <authorList>
            <person name="Greshake Tzovaras B."/>
            <person name="Segers F."/>
            <person name="Bicker A."/>
            <person name="Dal Grande F."/>
            <person name="Otte J."/>
            <person name="Hankeln T."/>
            <person name="Schmitt I."/>
            <person name="Ebersberger I."/>
        </authorList>
    </citation>
    <scope>NUCLEOTIDE SEQUENCE [LARGE SCALE GENOMIC DNA]</scope>
    <source>
        <strain evidence="7">A1-1</strain>
    </source>
</reference>
<feature type="compositionally biased region" description="Low complexity" evidence="4">
    <location>
        <begin position="323"/>
        <end position="340"/>
    </location>
</feature>
<dbReference type="InterPro" id="IPR006909">
    <property type="entry name" value="Rad21/Rec8_C_eu"/>
</dbReference>
<accession>A0A5M8PWW0</accession>